<accession>A0A3M7J881</accession>
<dbReference type="Pfam" id="PF26534">
    <property type="entry name" value="NTF2_7"/>
    <property type="match status" value="1"/>
</dbReference>
<dbReference type="EMBL" id="QWIT01000033">
    <property type="protein sequence ID" value="RMZ33958.1"/>
    <property type="molecule type" value="Genomic_DNA"/>
</dbReference>
<sequence length="238" mass="27064">MEEWHVTLAEMLASRTSSEDLGTLGARRWQLYEDSETRIDGLFDSRPGGMPLNDMGVSCFKPSLSNVHLLKDYDKTPNIQSTFHSPIWKPICLKVAQRPCHSEYRYEVEMRLLVLYNTDTAKALISNDFTGDSGSKLSLQELPLDSLWVTSKAQWIDGVLKDGPYLNIRTIDIVIGCNKIVWYWTAPQIGTGEYEVKGFNLFEINSQYQICKTYLEFNSIAWGLNTNQGPLCPTNSTY</sequence>
<dbReference type="VEuPathDB" id="FungiDB:BTJ68_06886"/>
<comment type="caution">
    <text evidence="2">The sequence shown here is derived from an EMBL/GenBank/DDBJ whole genome shotgun (WGS) entry which is preliminary data.</text>
</comment>
<dbReference type="InterPro" id="IPR058645">
    <property type="entry name" value="NTF2-like_dom_7"/>
</dbReference>
<protein>
    <recommendedName>
        <fullName evidence="1">NTF2-like domain-containing protein</fullName>
    </recommendedName>
</protein>
<dbReference type="Proteomes" id="UP000281677">
    <property type="component" value="Unassembled WGS sequence"/>
</dbReference>
<evidence type="ECO:0000259" key="1">
    <source>
        <dbReference type="Pfam" id="PF26534"/>
    </source>
</evidence>
<dbReference type="OrthoDB" id="5596743at2759"/>
<evidence type="ECO:0000313" key="2">
    <source>
        <dbReference type="EMBL" id="RMZ33958.1"/>
    </source>
</evidence>
<dbReference type="AlphaFoldDB" id="A0A3M7J881"/>
<organism evidence="2 3">
    <name type="scientific">Hortaea werneckii</name>
    <name type="common">Black yeast</name>
    <name type="synonym">Cladosporium werneckii</name>
    <dbReference type="NCBI Taxonomy" id="91943"/>
    <lineage>
        <taxon>Eukaryota</taxon>
        <taxon>Fungi</taxon>
        <taxon>Dikarya</taxon>
        <taxon>Ascomycota</taxon>
        <taxon>Pezizomycotina</taxon>
        <taxon>Dothideomycetes</taxon>
        <taxon>Dothideomycetidae</taxon>
        <taxon>Mycosphaerellales</taxon>
        <taxon>Teratosphaeriaceae</taxon>
        <taxon>Hortaea</taxon>
    </lineage>
</organism>
<evidence type="ECO:0000313" key="3">
    <source>
        <dbReference type="Proteomes" id="UP000281677"/>
    </source>
</evidence>
<feature type="domain" description="NTF2-like" evidence="1">
    <location>
        <begin position="113"/>
        <end position="227"/>
    </location>
</feature>
<name>A0A3M7J881_HORWE</name>
<gene>
    <name evidence="2" type="ORF">D0859_01913</name>
</gene>
<proteinExistence type="predicted"/>
<reference evidence="2 3" key="1">
    <citation type="journal article" date="2018" name="BMC Genomics">
        <title>Genomic evidence for intraspecific hybridization in a clonal and extremely halotolerant yeast.</title>
        <authorList>
            <person name="Gostincar C."/>
            <person name="Stajich J.E."/>
            <person name="Zupancic J."/>
            <person name="Zalar P."/>
            <person name="Gunde-Cimerman N."/>
        </authorList>
    </citation>
    <scope>NUCLEOTIDE SEQUENCE [LARGE SCALE GENOMIC DNA]</scope>
    <source>
        <strain evidence="2 3">EXF-120</strain>
    </source>
</reference>